<comment type="caution">
    <text evidence="3">The sequence shown here is derived from an EMBL/GenBank/DDBJ whole genome shotgun (WGS) entry which is preliminary data.</text>
</comment>
<dbReference type="Pfam" id="PF03184">
    <property type="entry name" value="DDE_1"/>
    <property type="match status" value="1"/>
</dbReference>
<feature type="compositionally biased region" description="Basic residues" evidence="1">
    <location>
        <begin position="300"/>
        <end position="310"/>
    </location>
</feature>
<dbReference type="InterPro" id="IPR050863">
    <property type="entry name" value="CenT-Element_Derived"/>
</dbReference>
<evidence type="ECO:0000259" key="2">
    <source>
        <dbReference type="Pfam" id="PF03184"/>
    </source>
</evidence>
<accession>A0ABY0FQ28</accession>
<evidence type="ECO:0000256" key="1">
    <source>
        <dbReference type="SAM" id="MobiDB-lite"/>
    </source>
</evidence>
<proteinExistence type="predicted"/>
<organism evidence="3 4">
    <name type="scientific">Alternaria tenuissima</name>
    <dbReference type="NCBI Taxonomy" id="119927"/>
    <lineage>
        <taxon>Eukaryota</taxon>
        <taxon>Fungi</taxon>
        <taxon>Dikarya</taxon>
        <taxon>Ascomycota</taxon>
        <taxon>Pezizomycotina</taxon>
        <taxon>Dothideomycetes</taxon>
        <taxon>Pleosporomycetidae</taxon>
        <taxon>Pleosporales</taxon>
        <taxon>Pleosporineae</taxon>
        <taxon>Pleosporaceae</taxon>
        <taxon>Alternaria</taxon>
        <taxon>Alternaria sect. Alternaria</taxon>
        <taxon>Alternaria alternata complex</taxon>
    </lineage>
</organism>
<feature type="domain" description="DDE-1" evidence="2">
    <location>
        <begin position="27"/>
        <end position="195"/>
    </location>
</feature>
<evidence type="ECO:0000313" key="3">
    <source>
        <dbReference type="EMBL" id="RYN86467.1"/>
    </source>
</evidence>
<dbReference type="EMBL" id="PDXF01000143">
    <property type="protein sequence ID" value="RYN86467.1"/>
    <property type="molecule type" value="Genomic_DNA"/>
</dbReference>
<evidence type="ECO:0000313" key="4">
    <source>
        <dbReference type="Proteomes" id="UP000293195"/>
    </source>
</evidence>
<feature type="region of interest" description="Disordered" evidence="1">
    <location>
        <begin position="291"/>
        <end position="374"/>
    </location>
</feature>
<dbReference type="PANTHER" id="PTHR19303">
    <property type="entry name" value="TRANSPOSON"/>
    <property type="match status" value="1"/>
</dbReference>
<name>A0ABY0FQ28_9PLEO</name>
<gene>
    <name evidence="3" type="ORF">AA0119_g12862</name>
</gene>
<protein>
    <recommendedName>
        <fullName evidence="2">DDE-1 domain-containing protein</fullName>
    </recommendedName>
</protein>
<dbReference type="Proteomes" id="UP000293195">
    <property type="component" value="Unassembled WGS sequence"/>
</dbReference>
<feature type="compositionally biased region" description="Basic and acidic residues" evidence="1">
    <location>
        <begin position="317"/>
        <end position="340"/>
    </location>
</feature>
<reference evidence="4" key="1">
    <citation type="journal article" date="2019" name="bioRxiv">
        <title>Genomics, evolutionary history and diagnostics of the Alternaria alternata species group including apple and Asian pear pathotypes.</title>
        <authorList>
            <person name="Armitage A.D."/>
            <person name="Cockerton H.M."/>
            <person name="Sreenivasaprasad S."/>
            <person name="Woodhall J.W."/>
            <person name="Lane C.R."/>
            <person name="Harrison R.J."/>
            <person name="Clarkson J.P."/>
        </authorList>
    </citation>
    <scope>NUCLEOTIDE SEQUENCE [LARGE SCALE GENOMIC DNA]</scope>
    <source>
        <strain evidence="4">FERA 635</strain>
    </source>
</reference>
<dbReference type="Gene3D" id="3.30.420.10">
    <property type="entry name" value="Ribonuclease H-like superfamily/Ribonuclease H"/>
    <property type="match status" value="1"/>
</dbReference>
<dbReference type="InterPro" id="IPR004875">
    <property type="entry name" value="DDE_SF_endonuclease_dom"/>
</dbReference>
<dbReference type="PANTHER" id="PTHR19303:SF74">
    <property type="entry name" value="POGO TRANSPOSABLE ELEMENT WITH KRAB DOMAIN"/>
    <property type="match status" value="1"/>
</dbReference>
<sequence length="374" mass="41804">MGKITTQLVVTGSERRGRPKAIQPGNREWVTLIAAINAAGWTIPPFLIFAGQYHLSAWYEEDIPRDWAIAVSDNGWTNNELGVAWLKHFNAYTKTRVVGARRLLVLDGHESHHSLEFQELCKENNIYTLCMPPHSSHLLQPLDVGCFSLLKRAYSREIESLIRHQINHITKLEFLPAFKAAFDRSFTTANICSAFRGAGLVPLQPDAVLSKLDVQLRTPTPAALAEAPWEARTPSNARELEAQSTLIRDRVRKHKSSSPASIIEAIDQLKKGAEVMMLSAEQMRDRIASLEKANEAASARKQRKKKRIQKRGTLTKGEGEDLLAQREADQQIAREQRQGGERSGVSRQALARCTRCRGTGHNTRTCGKEAVDTT</sequence>
<keyword evidence="4" id="KW-1185">Reference proteome</keyword>
<dbReference type="InterPro" id="IPR036397">
    <property type="entry name" value="RNaseH_sf"/>
</dbReference>